<dbReference type="EMBL" id="MU865087">
    <property type="protein sequence ID" value="KAK4457999.1"/>
    <property type="molecule type" value="Genomic_DNA"/>
</dbReference>
<feature type="region of interest" description="Disordered" evidence="1">
    <location>
        <begin position="661"/>
        <end position="1047"/>
    </location>
</feature>
<feature type="compositionally biased region" description="Pro residues" evidence="1">
    <location>
        <begin position="949"/>
        <end position="959"/>
    </location>
</feature>
<comment type="caution">
    <text evidence="3">The sequence shown here is derived from an EMBL/GenBank/DDBJ whole genome shotgun (WGS) entry which is preliminary data.</text>
</comment>
<protein>
    <recommendedName>
        <fullName evidence="2">Meiotically up-regulated protein Msb1/Mug8 domain-containing protein</fullName>
    </recommendedName>
</protein>
<dbReference type="PANTHER" id="PTHR28093">
    <property type="entry name" value="MORPHOGENESIS-RELATED PROTEIN MSB1"/>
    <property type="match status" value="1"/>
</dbReference>
<feature type="compositionally biased region" description="Basic and acidic residues" evidence="1">
    <location>
        <begin position="746"/>
        <end position="760"/>
    </location>
</feature>
<feature type="compositionally biased region" description="Low complexity" evidence="1">
    <location>
        <begin position="845"/>
        <end position="882"/>
    </location>
</feature>
<feature type="region of interest" description="Disordered" evidence="1">
    <location>
        <begin position="545"/>
        <end position="580"/>
    </location>
</feature>
<evidence type="ECO:0000256" key="1">
    <source>
        <dbReference type="SAM" id="MobiDB-lite"/>
    </source>
</evidence>
<feature type="domain" description="Meiotically up-regulated protein Msb1/Mug8" evidence="2">
    <location>
        <begin position="43"/>
        <end position="513"/>
    </location>
</feature>
<feature type="region of interest" description="Disordered" evidence="1">
    <location>
        <begin position="1"/>
        <end position="21"/>
    </location>
</feature>
<feature type="region of interest" description="Disordered" evidence="1">
    <location>
        <begin position="594"/>
        <end position="616"/>
    </location>
</feature>
<feature type="region of interest" description="Disordered" evidence="1">
    <location>
        <begin position="382"/>
        <end position="402"/>
    </location>
</feature>
<feature type="compositionally biased region" description="Polar residues" evidence="1">
    <location>
        <begin position="661"/>
        <end position="677"/>
    </location>
</feature>
<proteinExistence type="predicted"/>
<evidence type="ECO:0000313" key="4">
    <source>
        <dbReference type="Proteomes" id="UP001321749"/>
    </source>
</evidence>
<reference evidence="3" key="2">
    <citation type="submission" date="2023-06" db="EMBL/GenBank/DDBJ databases">
        <authorList>
            <consortium name="Lawrence Berkeley National Laboratory"/>
            <person name="Mondo S.J."/>
            <person name="Hensen N."/>
            <person name="Bonometti L."/>
            <person name="Westerberg I."/>
            <person name="Brannstrom I.O."/>
            <person name="Guillou S."/>
            <person name="Cros-Aarteil S."/>
            <person name="Calhoun S."/>
            <person name="Haridas S."/>
            <person name="Kuo A."/>
            <person name="Pangilinan J."/>
            <person name="Riley R."/>
            <person name="Labutti K."/>
            <person name="Andreopoulos B."/>
            <person name="Lipzen A."/>
            <person name="Chen C."/>
            <person name="Yanf M."/>
            <person name="Daum C."/>
            <person name="Ng V."/>
            <person name="Clum A."/>
            <person name="Steindorff A."/>
            <person name="Ohm R."/>
            <person name="Martin F."/>
            <person name="Silar P."/>
            <person name="Natvig D."/>
            <person name="Lalanne C."/>
            <person name="Gautier V."/>
            <person name="Ament-Velasquez S.L."/>
            <person name="Kruys A."/>
            <person name="Hutchinson M.I."/>
            <person name="Powell A.J."/>
            <person name="Barry K."/>
            <person name="Miller A.N."/>
            <person name="Grigoriev I.V."/>
            <person name="Debuchy R."/>
            <person name="Gladieux P."/>
            <person name="Thoren M.H."/>
            <person name="Johannesson H."/>
        </authorList>
    </citation>
    <scope>NUCLEOTIDE SEQUENCE</scope>
    <source>
        <strain evidence="3">PSN324</strain>
    </source>
</reference>
<feature type="compositionally biased region" description="Pro residues" evidence="1">
    <location>
        <begin position="680"/>
        <end position="695"/>
    </location>
</feature>
<dbReference type="Pfam" id="PF08101">
    <property type="entry name" value="Msb1-Mug8_dom"/>
    <property type="match status" value="1"/>
</dbReference>
<feature type="compositionally biased region" description="Low complexity" evidence="1">
    <location>
        <begin position="967"/>
        <end position="978"/>
    </location>
</feature>
<feature type="compositionally biased region" description="Low complexity" evidence="1">
    <location>
        <begin position="696"/>
        <end position="710"/>
    </location>
</feature>
<name>A0AAV9HAC1_9PEZI</name>
<gene>
    <name evidence="3" type="ORF">QBC42DRAFT_349996</name>
</gene>
<evidence type="ECO:0000259" key="2">
    <source>
        <dbReference type="Pfam" id="PF08101"/>
    </source>
</evidence>
<dbReference type="Proteomes" id="UP001321749">
    <property type="component" value="Unassembled WGS sequence"/>
</dbReference>
<dbReference type="AlphaFoldDB" id="A0AAV9HAC1"/>
<feature type="compositionally biased region" description="Polar residues" evidence="1">
    <location>
        <begin position="565"/>
        <end position="579"/>
    </location>
</feature>
<dbReference type="CDD" id="cd04401">
    <property type="entry name" value="RhoGAP_fMSB1"/>
    <property type="match status" value="1"/>
</dbReference>
<evidence type="ECO:0000313" key="3">
    <source>
        <dbReference type="EMBL" id="KAK4457999.1"/>
    </source>
</evidence>
<dbReference type="PANTHER" id="PTHR28093:SF1">
    <property type="entry name" value="MORPHOGENESIS-RELATED PROTEIN MSB1"/>
    <property type="match status" value="1"/>
</dbReference>
<dbReference type="InterPro" id="IPR037508">
    <property type="entry name" value="Msb1/Mug8"/>
</dbReference>
<keyword evidence="4" id="KW-1185">Reference proteome</keyword>
<sequence length="1077" mass="118347">MPSLFSRLTGKDGKKSKKGQLDDLANQLPQKPRWDDAWARTSIEPEEVDELIHYCTAELKARALDLPFLLLPFRPTSDPSAVRNFVRHFFDGRDGAPALRGEVLAQELRMTEPMVISGVIKWCWSRLPGGVVGWDSYELFKVGEQDSNLDRNSFKTFIPLSVDNKARSQIIFDFFDLFSAIAAHSKMNGFGGRKLSRMAAWWAFENIDTSNGFESGYRSWLSAADATSHLFFAYLRSLAPEPVRGGISLLPMSLQKLLQETEYPPQRPQLMQTSTYRVAMIVDTVSPTPFALLRRANHFQYRDDDKALKEWSEYEDPVQALTEECRRVLRAISAANQSHAVSSSKISTSLRDASWSRFEDIGFASALEEDEESEEALALQRRQQQQRLRNMPESGGDLGRPTTPSWADFLSSGFVDEKTNAHLLLPPDKVLPPIETGIRQQSSQSHKPRLENEGYLEPGELASIVRFDLDDAFWWVWLTSLAPEETSERKSAFGRCAVIETVIRGGRWLVMEEIVKGAAPDPAEGAYIAEKKGFFSWTRRGKTNGLSRSKSVGKHALMKGDGNLKPSSTMGVSKTSIGPDQQAKIQAAAQQLQRQEKQKAQEQISQRRGRNDPNYLTEKTNSVLTLQSSIFNEASPAVKWANKYDKDAIRGAYLADATAGRGTTANGHAASITTLNDQPPELPPKSTSPPQPAPIAIPAASAVPESVSTPTPDTPKRTEKVLEAPLEIHPAERPSDVARNIPLPPPKDHESLELSREHMVSPDPELSPDGKKQKKLHKEAKPSAGGGLRNKLFGRARRHSKLPDNAPEQVNNTLAAPKEPVSTPEPTKPAQPVTSKQVEQPKPELPSQQQQQPVAVPAPVRKAVPPPQAEAQASAPAPVAAPRTEASYEPSLPEDVSRVNTADAAAASEEFSRFDQGPLLDQPAFIPDEDSDDEAVPPPIARHSSRSPLPSPSPVSPPPKPEEEVKPATAVSPAVPESPASPPAPISRAPVQAQDRWAQIRKNAAERAAQRQPASPEPVLRSRPADFPALRRIDGDDTTSEEETIESRVARIKARVAELTGGAEGAMANVRPPPLRR</sequence>
<organism evidence="3 4">
    <name type="scientific">Cladorrhinum samala</name>
    <dbReference type="NCBI Taxonomy" id="585594"/>
    <lineage>
        <taxon>Eukaryota</taxon>
        <taxon>Fungi</taxon>
        <taxon>Dikarya</taxon>
        <taxon>Ascomycota</taxon>
        <taxon>Pezizomycotina</taxon>
        <taxon>Sordariomycetes</taxon>
        <taxon>Sordariomycetidae</taxon>
        <taxon>Sordariales</taxon>
        <taxon>Podosporaceae</taxon>
        <taxon>Cladorrhinum</taxon>
    </lineage>
</organism>
<accession>A0AAV9HAC1</accession>
<reference evidence="3" key="1">
    <citation type="journal article" date="2023" name="Mol. Phylogenet. Evol.">
        <title>Genome-scale phylogeny and comparative genomics of the fungal order Sordariales.</title>
        <authorList>
            <person name="Hensen N."/>
            <person name="Bonometti L."/>
            <person name="Westerberg I."/>
            <person name="Brannstrom I.O."/>
            <person name="Guillou S."/>
            <person name="Cros-Aarteil S."/>
            <person name="Calhoun S."/>
            <person name="Haridas S."/>
            <person name="Kuo A."/>
            <person name="Mondo S."/>
            <person name="Pangilinan J."/>
            <person name="Riley R."/>
            <person name="LaButti K."/>
            <person name="Andreopoulos B."/>
            <person name="Lipzen A."/>
            <person name="Chen C."/>
            <person name="Yan M."/>
            <person name="Daum C."/>
            <person name="Ng V."/>
            <person name="Clum A."/>
            <person name="Steindorff A."/>
            <person name="Ohm R.A."/>
            <person name="Martin F."/>
            <person name="Silar P."/>
            <person name="Natvig D.O."/>
            <person name="Lalanne C."/>
            <person name="Gautier V."/>
            <person name="Ament-Velasquez S.L."/>
            <person name="Kruys A."/>
            <person name="Hutchinson M.I."/>
            <person name="Powell A.J."/>
            <person name="Barry K."/>
            <person name="Miller A.N."/>
            <person name="Grigoriev I.V."/>
            <person name="Debuchy R."/>
            <person name="Gladieux P."/>
            <person name="Hiltunen Thoren M."/>
            <person name="Johannesson H."/>
        </authorList>
    </citation>
    <scope>NUCLEOTIDE SEQUENCE</scope>
    <source>
        <strain evidence="3">PSN324</strain>
    </source>
</reference>
<dbReference type="InterPro" id="IPR012965">
    <property type="entry name" value="Msb1/Mug8_dom"/>
</dbReference>